<keyword evidence="5 11" id="KW-0479">Metal-binding</keyword>
<evidence type="ECO:0000256" key="2">
    <source>
        <dbReference type="ARBA" id="ARBA00011738"/>
    </source>
</evidence>
<dbReference type="Pfam" id="PF02779">
    <property type="entry name" value="Transket_pyr"/>
    <property type="match status" value="1"/>
</dbReference>
<dbReference type="InterPro" id="IPR009014">
    <property type="entry name" value="Transketo_C/PFOR_II"/>
</dbReference>
<dbReference type="Gene3D" id="3.40.50.970">
    <property type="match status" value="2"/>
</dbReference>
<dbReference type="NCBIfam" id="TIGR00232">
    <property type="entry name" value="tktlase_bact"/>
    <property type="match status" value="1"/>
</dbReference>
<evidence type="ECO:0000256" key="1">
    <source>
        <dbReference type="ARBA" id="ARBA00007131"/>
    </source>
</evidence>
<accession>A0ABQ0GY46</accession>
<dbReference type="SMART" id="SM00861">
    <property type="entry name" value="Transket_pyr"/>
    <property type="match status" value="1"/>
</dbReference>
<proteinExistence type="inferred from homology"/>
<dbReference type="InterPro" id="IPR033247">
    <property type="entry name" value="Transketolase_fam"/>
</dbReference>
<sequence length="670" mass="72107">MNTQALLQPATGPLPVSEADMANAIRALAMDGVEKAKSGHPGMPMGMADVATVLFNRFIKLDPLHPQWPDRDRFVLSTGHGSMLQYALHHLIGYPDMPIEELQRFRQLGARTAGHPEYGHAQGIETTTGPLGQGIATAVGMALAERMLRERFGRDIIDHFTYVIAGDGCLQEGISHEAIDLAGHLGLSRLIVLWDDNAISIDGPTTLSTSMDQPVRFRAAGFDVQEIDGHDFEAIAEAIGRARGSDRPSLIACRTIIGKGAPNLQGTEKTHGAPLGEAEIAAARAAIGWPHAPFEVPEAIVETWRNVARRGADERRDWCVRLAASPDADAFKAAIAKELPETLFDALSAFRREHVEKKTKVATRKASEMVLGVINKATPLTVGGSADLTHSNLTLTPGMGSISAQSFGGRYIHYGIREHAMAAAMNGIALHGGFIPYGGTFLAFADYARGAIRLSALMGQQVIYVMTHDSIGLGEDGPTHQPIEHLAMLRATPGIDVYRPADIIETAECWELALKSRDRPSVLILSRQNLPMLRTTHSNENRSSRGAYVLREIAGPRAVTLIATGSEVEIACAAADILRAQHGVAAAVVSMPCWELFEKQTPAYRRSILAAAPRIAIEAAARQGWDRWIGENGDFIGMNGFGASAPAADLYRHFGITPEAVVESVGKLIG</sequence>
<dbReference type="PROSITE" id="PS00802">
    <property type="entry name" value="TRANSKETOLASE_2"/>
    <property type="match status" value="1"/>
</dbReference>
<evidence type="ECO:0000256" key="5">
    <source>
        <dbReference type="ARBA" id="ARBA00022723"/>
    </source>
</evidence>
<reference evidence="13 14" key="1">
    <citation type="submission" date="2024-10" db="EMBL/GenBank/DDBJ databases">
        <title>Isolation, draft genome sequencing and identification of Phyllobacterium sp. NSA23, isolated from leaf soil.</title>
        <authorList>
            <person name="Akita H."/>
        </authorList>
    </citation>
    <scope>NUCLEOTIDE SEQUENCE [LARGE SCALE GENOMIC DNA]</scope>
    <source>
        <strain evidence="13 14">NSA23</strain>
    </source>
</reference>
<dbReference type="InterPro" id="IPR005474">
    <property type="entry name" value="Transketolase_N"/>
</dbReference>
<dbReference type="InterPro" id="IPR005478">
    <property type="entry name" value="Transketolase_bac-like"/>
</dbReference>
<dbReference type="Proteomes" id="UP001628091">
    <property type="component" value="Unassembled WGS sequence"/>
</dbReference>
<dbReference type="InterPro" id="IPR055152">
    <property type="entry name" value="Transketolase-like_C_2"/>
</dbReference>
<dbReference type="CDD" id="cd07033">
    <property type="entry name" value="TPP_PYR_DXS_TK_like"/>
    <property type="match status" value="1"/>
</dbReference>
<comment type="cofactor">
    <cofactor evidence="11">
        <name>thiamine diphosphate</name>
        <dbReference type="ChEBI" id="CHEBI:58937"/>
    </cofactor>
    <text evidence="11">Binds 1 thiamine pyrophosphate per subunit.</text>
</comment>
<dbReference type="Pfam" id="PF22613">
    <property type="entry name" value="Transketolase_C_1"/>
    <property type="match status" value="1"/>
</dbReference>
<evidence type="ECO:0000256" key="7">
    <source>
        <dbReference type="ARBA" id="ARBA00022842"/>
    </source>
</evidence>
<evidence type="ECO:0000256" key="9">
    <source>
        <dbReference type="ARBA" id="ARBA00049473"/>
    </source>
</evidence>
<dbReference type="SUPFAM" id="SSF52518">
    <property type="entry name" value="Thiamin diphosphate-binding fold (THDP-binding)"/>
    <property type="match status" value="2"/>
</dbReference>
<evidence type="ECO:0000313" key="14">
    <source>
        <dbReference type="Proteomes" id="UP001628091"/>
    </source>
</evidence>
<evidence type="ECO:0000256" key="8">
    <source>
        <dbReference type="ARBA" id="ARBA00023052"/>
    </source>
</evidence>
<dbReference type="PANTHER" id="PTHR43522">
    <property type="entry name" value="TRANSKETOLASE"/>
    <property type="match status" value="1"/>
</dbReference>
<dbReference type="PROSITE" id="PS00801">
    <property type="entry name" value="TRANSKETOLASE_1"/>
    <property type="match status" value="1"/>
</dbReference>
<evidence type="ECO:0000256" key="10">
    <source>
        <dbReference type="NCBIfam" id="TIGR00232"/>
    </source>
</evidence>
<dbReference type="Gene3D" id="3.40.50.920">
    <property type="match status" value="1"/>
</dbReference>
<dbReference type="InterPro" id="IPR005475">
    <property type="entry name" value="Transketolase-like_Pyr-bd"/>
</dbReference>
<dbReference type="SUPFAM" id="SSF52922">
    <property type="entry name" value="TK C-terminal domain-like"/>
    <property type="match status" value="1"/>
</dbReference>
<keyword evidence="8 11" id="KW-0786">Thiamine pyrophosphate</keyword>
<dbReference type="EC" id="2.2.1.1" evidence="3 10"/>
<protein>
    <recommendedName>
        <fullName evidence="3 10">Transketolase</fullName>
        <ecNumber evidence="3 10">2.2.1.1</ecNumber>
    </recommendedName>
</protein>
<comment type="function">
    <text evidence="11">Catalyzes the transfer of a two-carbon ketol group from a ketose donor to an aldose acceptor, via a covalent intermediate with the cofactor thiamine pyrophosphate.</text>
</comment>
<keyword evidence="4 11" id="KW-0808">Transferase</keyword>
<dbReference type="PANTHER" id="PTHR43522:SF2">
    <property type="entry name" value="TRANSKETOLASE 1-RELATED"/>
    <property type="match status" value="1"/>
</dbReference>
<keyword evidence="14" id="KW-1185">Reference proteome</keyword>
<dbReference type="InterPro" id="IPR020826">
    <property type="entry name" value="Transketolase_BS"/>
</dbReference>
<organism evidence="13 14">
    <name type="scientific">Phyllobacterium phragmitis</name>
    <dbReference type="NCBI Taxonomy" id="2670329"/>
    <lineage>
        <taxon>Bacteria</taxon>
        <taxon>Pseudomonadati</taxon>
        <taxon>Pseudomonadota</taxon>
        <taxon>Alphaproteobacteria</taxon>
        <taxon>Hyphomicrobiales</taxon>
        <taxon>Phyllobacteriaceae</taxon>
        <taxon>Phyllobacterium</taxon>
    </lineage>
</organism>
<evidence type="ECO:0000256" key="3">
    <source>
        <dbReference type="ARBA" id="ARBA00013152"/>
    </source>
</evidence>
<gene>
    <name evidence="13" type="primary">tkt_1</name>
    <name evidence="13" type="ORF">PPNSA23_15320</name>
</gene>
<evidence type="ECO:0000256" key="4">
    <source>
        <dbReference type="ARBA" id="ARBA00022679"/>
    </source>
</evidence>
<evidence type="ECO:0000256" key="11">
    <source>
        <dbReference type="RuleBase" id="RU004996"/>
    </source>
</evidence>
<dbReference type="CDD" id="cd02012">
    <property type="entry name" value="TPP_TK"/>
    <property type="match status" value="1"/>
</dbReference>
<comment type="similarity">
    <text evidence="1 11">Belongs to the transketolase family.</text>
</comment>
<dbReference type="InterPro" id="IPR029061">
    <property type="entry name" value="THDP-binding"/>
</dbReference>
<comment type="caution">
    <text evidence="13">The sequence shown here is derived from an EMBL/GenBank/DDBJ whole genome shotgun (WGS) entry which is preliminary data.</text>
</comment>
<dbReference type="InterPro" id="IPR049557">
    <property type="entry name" value="Transketolase_CS"/>
</dbReference>
<evidence type="ECO:0000259" key="12">
    <source>
        <dbReference type="SMART" id="SM00861"/>
    </source>
</evidence>
<comment type="subunit">
    <text evidence="2 11">Homodimer.</text>
</comment>
<name>A0ABQ0GY46_9HYPH</name>
<keyword evidence="7 11" id="KW-0460">Magnesium</keyword>
<comment type="cofactor">
    <cofactor evidence="11">
        <name>Mg(2+)</name>
        <dbReference type="ChEBI" id="CHEBI:18420"/>
    </cofactor>
    <cofactor evidence="11">
        <name>Ca(2+)</name>
        <dbReference type="ChEBI" id="CHEBI:29108"/>
    </cofactor>
    <cofactor evidence="11">
        <name>Mn(2+)</name>
        <dbReference type="ChEBI" id="CHEBI:29035"/>
    </cofactor>
    <cofactor evidence="11">
        <name>Co(2+)</name>
        <dbReference type="ChEBI" id="CHEBI:48828"/>
    </cofactor>
    <text evidence="11">Binds 1 Mg(2+) ion per subunit. Can also utilize other divalent metal cations, such as Ca(2+), Mn(2+) and Co(2+).</text>
</comment>
<dbReference type="EMBL" id="BAAFZP010000001">
    <property type="protein sequence ID" value="GAB1581589.1"/>
    <property type="molecule type" value="Genomic_DNA"/>
</dbReference>
<keyword evidence="6 11" id="KW-0106">Calcium</keyword>
<comment type="catalytic activity">
    <reaction evidence="9 11">
        <text>D-sedoheptulose 7-phosphate + D-glyceraldehyde 3-phosphate = aldehydo-D-ribose 5-phosphate + D-xylulose 5-phosphate</text>
        <dbReference type="Rhea" id="RHEA:10508"/>
        <dbReference type="ChEBI" id="CHEBI:57483"/>
        <dbReference type="ChEBI" id="CHEBI:57737"/>
        <dbReference type="ChEBI" id="CHEBI:58273"/>
        <dbReference type="ChEBI" id="CHEBI:59776"/>
        <dbReference type="EC" id="2.2.1.1"/>
    </reaction>
</comment>
<evidence type="ECO:0000256" key="6">
    <source>
        <dbReference type="ARBA" id="ARBA00022837"/>
    </source>
</evidence>
<evidence type="ECO:0000313" key="13">
    <source>
        <dbReference type="EMBL" id="GAB1581589.1"/>
    </source>
</evidence>
<dbReference type="RefSeq" id="WP_407864393.1">
    <property type="nucleotide sequence ID" value="NZ_BAAFZP010000001.1"/>
</dbReference>
<feature type="domain" description="Transketolase-like pyrimidine-binding" evidence="12">
    <location>
        <begin position="361"/>
        <end position="532"/>
    </location>
</feature>
<dbReference type="Pfam" id="PF00456">
    <property type="entry name" value="Transketolase_N"/>
    <property type="match status" value="1"/>
</dbReference>